<dbReference type="EC" id="1.4.3.5" evidence="7"/>
<dbReference type="Pfam" id="PF01243">
    <property type="entry name" value="PNPOx_N"/>
    <property type="match status" value="1"/>
</dbReference>
<feature type="domain" description="Pyridoxamine 5'-phosphate oxidase N-terminal" evidence="10">
    <location>
        <begin position="34"/>
        <end position="155"/>
    </location>
</feature>
<dbReference type="InterPro" id="IPR019576">
    <property type="entry name" value="Pyridoxamine_oxidase_dimer_C"/>
</dbReference>
<evidence type="ECO:0000256" key="1">
    <source>
        <dbReference type="ARBA" id="ARBA00007301"/>
    </source>
</evidence>
<dbReference type="PIRSF" id="PIRSF000190">
    <property type="entry name" value="Pyd_amn-ph_oxd"/>
    <property type="match status" value="1"/>
</dbReference>
<feature type="binding site" evidence="8">
    <location>
        <begin position="9"/>
        <end position="12"/>
    </location>
    <ligand>
        <name>substrate</name>
    </ligand>
</feature>
<evidence type="ECO:0000256" key="3">
    <source>
        <dbReference type="ARBA" id="ARBA00022630"/>
    </source>
</evidence>
<dbReference type="Gene3D" id="2.30.110.10">
    <property type="entry name" value="Electron Transport, Fmn-binding Protein, Chain A"/>
    <property type="match status" value="1"/>
</dbReference>
<dbReference type="NCBIfam" id="TIGR00558">
    <property type="entry name" value="pdxH"/>
    <property type="match status" value="1"/>
</dbReference>
<dbReference type="FunFam" id="2.30.110.10:FF:000020">
    <property type="entry name" value="PNPO isoform 11"/>
    <property type="match status" value="1"/>
</dbReference>
<feature type="binding site" evidence="7 9">
    <location>
        <begin position="77"/>
        <end position="78"/>
    </location>
    <ligand>
        <name>FMN</name>
        <dbReference type="ChEBI" id="CHEBI:58210"/>
    </ligand>
</feature>
<dbReference type="SUPFAM" id="SSF50475">
    <property type="entry name" value="FMN-binding split barrel"/>
    <property type="match status" value="1"/>
</dbReference>
<feature type="binding site" evidence="7 9">
    <location>
        <position position="83"/>
    </location>
    <ligand>
        <name>FMN</name>
        <dbReference type="ChEBI" id="CHEBI:58210"/>
    </ligand>
</feature>
<dbReference type="PANTHER" id="PTHR10851">
    <property type="entry name" value="PYRIDOXINE-5-PHOSPHATE OXIDASE"/>
    <property type="match status" value="1"/>
</dbReference>
<feature type="binding site" evidence="7 8">
    <location>
        <position position="132"/>
    </location>
    <ligand>
        <name>substrate</name>
    </ligand>
</feature>
<evidence type="ECO:0000256" key="8">
    <source>
        <dbReference type="PIRSR" id="PIRSR000190-1"/>
    </source>
</evidence>
<keyword evidence="4 7" id="KW-0288">FMN</keyword>
<feature type="binding site" evidence="7 9">
    <location>
        <position position="196"/>
    </location>
    <ligand>
        <name>FMN</name>
        <dbReference type="ChEBI" id="CHEBI:58210"/>
    </ligand>
</feature>
<keyword evidence="3 7" id="KW-0285">Flavoprotein</keyword>
<gene>
    <name evidence="7 12" type="primary">pdxH</name>
    <name evidence="12" type="ORF">DDZ16_10210</name>
</gene>
<feature type="binding site" evidence="7 8">
    <location>
        <begin position="192"/>
        <end position="194"/>
    </location>
    <ligand>
        <name>substrate</name>
    </ligand>
</feature>
<comment type="similarity">
    <text evidence="1 7">Belongs to the pyridoxamine 5'-phosphate oxidase family.</text>
</comment>
<comment type="caution">
    <text evidence="12">The sequence shown here is derived from an EMBL/GenBank/DDBJ whole genome shotgun (WGS) entry which is preliminary data.</text>
</comment>
<dbReference type="InterPro" id="IPR000659">
    <property type="entry name" value="Pyridox_Oxase"/>
</dbReference>
<dbReference type="EMBL" id="QEWP01000007">
    <property type="protein sequence ID" value="PWD99376.1"/>
    <property type="molecule type" value="Genomic_DNA"/>
</dbReference>
<evidence type="ECO:0000256" key="5">
    <source>
        <dbReference type="ARBA" id="ARBA00023002"/>
    </source>
</evidence>
<keyword evidence="6 7" id="KW-0664">Pyridoxine biosynthesis</keyword>
<comment type="catalytic activity">
    <reaction evidence="7">
        <text>pyridoxine 5'-phosphate + O2 = pyridoxal 5'-phosphate + H2O2</text>
        <dbReference type="Rhea" id="RHEA:15149"/>
        <dbReference type="ChEBI" id="CHEBI:15379"/>
        <dbReference type="ChEBI" id="CHEBI:16240"/>
        <dbReference type="ChEBI" id="CHEBI:58589"/>
        <dbReference type="ChEBI" id="CHEBI:597326"/>
        <dbReference type="EC" id="1.4.3.5"/>
    </reaction>
</comment>
<evidence type="ECO:0000256" key="4">
    <source>
        <dbReference type="ARBA" id="ARBA00022643"/>
    </source>
</evidence>
<dbReference type="InterPro" id="IPR011576">
    <property type="entry name" value="Pyridox_Oxase_N"/>
</dbReference>
<feature type="binding site" evidence="7 9">
    <location>
        <position position="106"/>
    </location>
    <ligand>
        <name>FMN</name>
        <dbReference type="ChEBI" id="CHEBI:58210"/>
    </ligand>
</feature>
<comment type="catalytic activity">
    <reaction evidence="7">
        <text>pyridoxamine 5'-phosphate + O2 + H2O = pyridoxal 5'-phosphate + H2O2 + NH4(+)</text>
        <dbReference type="Rhea" id="RHEA:15817"/>
        <dbReference type="ChEBI" id="CHEBI:15377"/>
        <dbReference type="ChEBI" id="CHEBI:15379"/>
        <dbReference type="ChEBI" id="CHEBI:16240"/>
        <dbReference type="ChEBI" id="CHEBI:28938"/>
        <dbReference type="ChEBI" id="CHEBI:58451"/>
        <dbReference type="ChEBI" id="CHEBI:597326"/>
        <dbReference type="EC" id="1.4.3.5"/>
    </reaction>
</comment>
<comment type="cofactor">
    <cofactor evidence="7 9">
        <name>FMN</name>
        <dbReference type="ChEBI" id="CHEBI:58210"/>
    </cofactor>
    <text evidence="7 9">Binds 1 FMN per subunit.</text>
</comment>
<dbReference type="PANTHER" id="PTHR10851:SF0">
    <property type="entry name" value="PYRIDOXINE-5'-PHOSPHATE OXIDASE"/>
    <property type="match status" value="1"/>
</dbReference>
<name>A0A2U2B8K8_9BACT</name>
<proteinExistence type="inferred from homology"/>
<dbReference type="Pfam" id="PF10590">
    <property type="entry name" value="PNP_phzG_C"/>
    <property type="match status" value="1"/>
</dbReference>
<feature type="binding site" evidence="7 9">
    <location>
        <position position="84"/>
    </location>
    <ligand>
        <name>FMN</name>
        <dbReference type="ChEBI" id="CHEBI:58210"/>
    </ligand>
</feature>
<feature type="binding site" evidence="7 8">
    <location>
        <position position="124"/>
    </location>
    <ligand>
        <name>substrate</name>
    </ligand>
</feature>
<dbReference type="Proteomes" id="UP000244956">
    <property type="component" value="Unassembled WGS sequence"/>
</dbReference>
<evidence type="ECO:0000313" key="13">
    <source>
        <dbReference type="Proteomes" id="UP000244956"/>
    </source>
</evidence>
<feature type="domain" description="Pyridoxine 5'-phosphate oxidase dimerisation C-terminal" evidence="11">
    <location>
        <begin position="173"/>
        <end position="214"/>
    </location>
</feature>
<dbReference type="GO" id="GO:0008615">
    <property type="term" value="P:pyridoxine biosynthetic process"/>
    <property type="evidence" value="ECO:0007669"/>
    <property type="project" value="UniProtKB-UniRule"/>
</dbReference>
<keyword evidence="13" id="KW-1185">Reference proteome</keyword>
<dbReference type="OrthoDB" id="9780392at2"/>
<evidence type="ECO:0000259" key="11">
    <source>
        <dbReference type="Pfam" id="PF10590"/>
    </source>
</evidence>
<evidence type="ECO:0000256" key="7">
    <source>
        <dbReference type="HAMAP-Rule" id="MF_01629"/>
    </source>
</evidence>
<dbReference type="NCBIfam" id="NF004231">
    <property type="entry name" value="PRK05679.1"/>
    <property type="match status" value="1"/>
</dbReference>
<dbReference type="UniPathway" id="UPA01068">
    <property type="reaction ID" value="UER00304"/>
</dbReference>
<comment type="pathway">
    <text evidence="7">Cofactor metabolism; pyridoxal 5'-phosphate salvage; pyridoxal 5'-phosphate from pyridoxine 5'-phosphate: step 1/1.</text>
</comment>
<dbReference type="InterPro" id="IPR019740">
    <property type="entry name" value="Pyridox_Oxase_CS"/>
</dbReference>
<feature type="binding site" evidence="7 9">
    <location>
        <begin position="141"/>
        <end position="142"/>
    </location>
    <ligand>
        <name>FMN</name>
        <dbReference type="ChEBI" id="CHEBI:58210"/>
    </ligand>
</feature>
<dbReference type="GO" id="GO:0010181">
    <property type="term" value="F:FMN binding"/>
    <property type="evidence" value="ECO:0007669"/>
    <property type="project" value="UniProtKB-UniRule"/>
</dbReference>
<dbReference type="InterPro" id="IPR012349">
    <property type="entry name" value="Split_barrel_FMN-bd"/>
</dbReference>
<comment type="pathway">
    <text evidence="7">Cofactor metabolism; pyridoxal 5'-phosphate salvage; pyridoxal 5'-phosphate from pyridoxamine 5'-phosphate: step 1/1.</text>
</comment>
<evidence type="ECO:0000256" key="6">
    <source>
        <dbReference type="ARBA" id="ARBA00023096"/>
    </source>
</evidence>
<feature type="binding site" evidence="7 9">
    <location>
        <begin position="62"/>
        <end position="67"/>
    </location>
    <ligand>
        <name>FMN</name>
        <dbReference type="ChEBI" id="CHEBI:58210"/>
    </ligand>
</feature>
<feature type="binding site" evidence="7 8">
    <location>
        <position position="128"/>
    </location>
    <ligand>
        <name>substrate</name>
    </ligand>
</feature>
<feature type="binding site" evidence="7 8">
    <location>
        <position position="67"/>
    </location>
    <ligand>
        <name>substrate</name>
    </ligand>
</feature>
<keyword evidence="5 7" id="KW-0560">Oxidoreductase</keyword>
<dbReference type="PROSITE" id="PS01064">
    <property type="entry name" value="PYRIDOX_OXIDASE"/>
    <property type="match status" value="1"/>
</dbReference>
<dbReference type="GO" id="GO:0004733">
    <property type="term" value="F:pyridoxamine phosphate oxidase activity"/>
    <property type="evidence" value="ECO:0007669"/>
    <property type="project" value="UniProtKB-UniRule"/>
</dbReference>
<organism evidence="12 13">
    <name type="scientific">Marinilabilia rubra</name>
    <dbReference type="NCBI Taxonomy" id="2162893"/>
    <lineage>
        <taxon>Bacteria</taxon>
        <taxon>Pseudomonadati</taxon>
        <taxon>Bacteroidota</taxon>
        <taxon>Bacteroidia</taxon>
        <taxon>Marinilabiliales</taxon>
        <taxon>Marinilabiliaceae</taxon>
        <taxon>Marinilabilia</taxon>
    </lineage>
</organism>
<evidence type="ECO:0000256" key="9">
    <source>
        <dbReference type="PIRSR" id="PIRSR000190-2"/>
    </source>
</evidence>
<comment type="subunit">
    <text evidence="2 7">Homodimer.</text>
</comment>
<comment type="function">
    <text evidence="7">Catalyzes the oxidation of either pyridoxine 5'-phosphate (PNP) or pyridoxamine 5'-phosphate (PMP) into pyridoxal 5'-phosphate (PLP).</text>
</comment>
<evidence type="ECO:0000313" key="12">
    <source>
        <dbReference type="EMBL" id="PWD99376.1"/>
    </source>
</evidence>
<reference evidence="12 13" key="1">
    <citation type="submission" date="2018-05" db="EMBL/GenBank/DDBJ databases">
        <title>Marinilabilia rubrum sp. nov., isolated from saltern sediment.</title>
        <authorList>
            <person name="Zhang R."/>
        </authorList>
    </citation>
    <scope>NUCLEOTIDE SEQUENCE [LARGE SCALE GENOMIC DNA]</scope>
    <source>
        <strain evidence="12 13">WTE16</strain>
    </source>
</reference>
<evidence type="ECO:0000256" key="2">
    <source>
        <dbReference type="ARBA" id="ARBA00011738"/>
    </source>
</evidence>
<accession>A0A2U2B8K8</accession>
<protein>
    <recommendedName>
        <fullName evidence="7">Pyridoxine/pyridoxamine 5'-phosphate oxidase</fullName>
        <ecNumber evidence="7">1.4.3.5</ecNumber>
    </recommendedName>
    <alternativeName>
        <fullName evidence="7">PNP/PMP oxidase</fullName>
        <shortName evidence="7">PNPOx</shortName>
    </alternativeName>
    <alternativeName>
        <fullName evidence="7">Pyridoxal 5'-phosphate synthase</fullName>
    </alternativeName>
</protein>
<dbReference type="AlphaFoldDB" id="A0A2U2B8K8"/>
<evidence type="ECO:0000259" key="10">
    <source>
        <dbReference type="Pfam" id="PF01243"/>
    </source>
</evidence>
<sequence>MQSKFSNIRNDYKRLSLRRDNLEGLPLLQLKKWLEEAVETEHTEPTAMTLATVDATGQPSQRVVLLKDISDKGLTFFTNYLSKKGQHIDFSPKASVNFFWAMLERQVRLDGVVKKISAKESDAYFASRPRESQIGAWASPQSEMVQDSAYLNKMYREFEEKFSGMEIPRPARWGGYVLVPHRIEFWQGRPGRMHDRFVYQAAKGGEWDIFRLAP</sequence>
<dbReference type="RefSeq" id="WP_109264360.1">
    <property type="nucleotide sequence ID" value="NZ_QEWP01000007.1"/>
</dbReference>
<feature type="binding site" evidence="7 9">
    <location>
        <position position="186"/>
    </location>
    <ligand>
        <name>FMN</name>
        <dbReference type="ChEBI" id="CHEBI:58210"/>
    </ligand>
</feature>
<dbReference type="HAMAP" id="MF_01629">
    <property type="entry name" value="PdxH"/>
    <property type="match status" value="1"/>
</dbReference>